<accession>A0A2P6SIM4</accession>
<dbReference type="SUPFAM" id="SSF51735">
    <property type="entry name" value="NAD(P)-binding Rossmann-fold domains"/>
    <property type="match status" value="1"/>
</dbReference>
<keyword evidence="2" id="KW-0413">Isomerase</keyword>
<name>A0A2P6SIM4_ROSCH</name>
<dbReference type="InterPro" id="IPR003821">
    <property type="entry name" value="DXP_reductoisomerase"/>
</dbReference>
<evidence type="ECO:0000259" key="1">
    <source>
        <dbReference type="Pfam" id="PF02670"/>
    </source>
</evidence>
<dbReference type="InterPro" id="IPR013512">
    <property type="entry name" value="DXP_reductoisomerase_N"/>
</dbReference>
<dbReference type="Pfam" id="PF02670">
    <property type="entry name" value="DXP_reductoisom"/>
    <property type="match status" value="1"/>
</dbReference>
<dbReference type="Proteomes" id="UP000238479">
    <property type="component" value="Chromosome 1"/>
</dbReference>
<evidence type="ECO:0000313" key="2">
    <source>
        <dbReference type="EMBL" id="PRQ58528.1"/>
    </source>
</evidence>
<protein>
    <submittedName>
        <fullName evidence="2">Putative 1-deoxy-D-xylulose-5-phosphate reductoisomerase</fullName>
        <ecNumber evidence="2">1.1.1.267</ecNumber>
    </submittedName>
</protein>
<dbReference type="GO" id="GO:0016853">
    <property type="term" value="F:isomerase activity"/>
    <property type="evidence" value="ECO:0007669"/>
    <property type="project" value="UniProtKB-KW"/>
</dbReference>
<dbReference type="EC" id="1.1.1.267" evidence="2"/>
<evidence type="ECO:0000313" key="3">
    <source>
        <dbReference type="Proteomes" id="UP000238479"/>
    </source>
</evidence>
<dbReference type="PANTHER" id="PTHR30525:SF0">
    <property type="entry name" value="1-DEOXY-D-XYLULOSE 5-PHOSPHATE REDUCTOISOMERASE, CHLOROPLASTIC"/>
    <property type="match status" value="1"/>
</dbReference>
<comment type="caution">
    <text evidence="2">The sequence shown here is derived from an EMBL/GenBank/DDBJ whole genome shotgun (WGS) entry which is preliminary data.</text>
</comment>
<dbReference type="InterPro" id="IPR036291">
    <property type="entry name" value="NAD(P)-bd_dom_sf"/>
</dbReference>
<sequence>MVQKPSFVVGSTGSIGTQTLDIVAKNPKKFRVVALVAGSNVTLLVDQVKRFKPKLVAVRNESLVNELKEALSGLEKTSLRSLLGSKESLSCQVHYPRGR</sequence>
<dbReference type="PANTHER" id="PTHR30525">
    <property type="entry name" value="1-DEOXY-D-XYLULOSE 5-PHOSPHATE REDUCTOISOMERASE"/>
    <property type="match status" value="1"/>
</dbReference>
<dbReference type="GO" id="GO:0051484">
    <property type="term" value="P:isopentenyl diphosphate biosynthetic process, methylerythritol 4-phosphate pathway involved in terpenoid biosynthetic process"/>
    <property type="evidence" value="ECO:0007669"/>
    <property type="project" value="TreeGrafter"/>
</dbReference>
<dbReference type="Gene3D" id="3.40.50.720">
    <property type="entry name" value="NAD(P)-binding Rossmann-like Domain"/>
    <property type="match status" value="1"/>
</dbReference>
<feature type="domain" description="1-deoxy-D-xylulose 5-phosphate reductoisomerase N-terminal" evidence="1">
    <location>
        <begin position="8"/>
        <end position="86"/>
    </location>
</feature>
<organism evidence="2 3">
    <name type="scientific">Rosa chinensis</name>
    <name type="common">China rose</name>
    <dbReference type="NCBI Taxonomy" id="74649"/>
    <lineage>
        <taxon>Eukaryota</taxon>
        <taxon>Viridiplantae</taxon>
        <taxon>Streptophyta</taxon>
        <taxon>Embryophyta</taxon>
        <taxon>Tracheophyta</taxon>
        <taxon>Spermatophyta</taxon>
        <taxon>Magnoliopsida</taxon>
        <taxon>eudicotyledons</taxon>
        <taxon>Gunneridae</taxon>
        <taxon>Pentapetalae</taxon>
        <taxon>rosids</taxon>
        <taxon>fabids</taxon>
        <taxon>Rosales</taxon>
        <taxon>Rosaceae</taxon>
        <taxon>Rosoideae</taxon>
        <taxon>Rosoideae incertae sedis</taxon>
        <taxon>Rosa</taxon>
    </lineage>
</organism>
<keyword evidence="3" id="KW-1185">Reference proteome</keyword>
<dbReference type="EMBL" id="PDCK01000039">
    <property type="protein sequence ID" value="PRQ58528.1"/>
    <property type="molecule type" value="Genomic_DNA"/>
</dbReference>
<dbReference type="STRING" id="74649.A0A2P6SIM4"/>
<dbReference type="GO" id="GO:0030604">
    <property type="term" value="F:1-deoxy-D-xylulose-5-phosphate reductoisomerase activity"/>
    <property type="evidence" value="ECO:0007669"/>
    <property type="project" value="UniProtKB-EC"/>
</dbReference>
<dbReference type="Gramene" id="PRQ58528">
    <property type="protein sequence ID" value="PRQ58528"/>
    <property type="gene ID" value="RchiOBHm_Chr1g0360281"/>
</dbReference>
<gene>
    <name evidence="2" type="ORF">RchiOBHm_Chr1g0360281</name>
</gene>
<dbReference type="AlphaFoldDB" id="A0A2P6SIM4"/>
<proteinExistence type="predicted"/>
<dbReference type="GO" id="GO:0030145">
    <property type="term" value="F:manganese ion binding"/>
    <property type="evidence" value="ECO:0007669"/>
    <property type="project" value="TreeGrafter"/>
</dbReference>
<reference evidence="2 3" key="1">
    <citation type="journal article" date="2018" name="Nat. Genet.">
        <title>The Rosa genome provides new insights in the design of modern roses.</title>
        <authorList>
            <person name="Bendahmane M."/>
        </authorList>
    </citation>
    <scope>NUCLEOTIDE SEQUENCE [LARGE SCALE GENOMIC DNA]</scope>
    <source>
        <strain evidence="3">cv. Old Blush</strain>
    </source>
</reference>
<keyword evidence="2" id="KW-0560">Oxidoreductase</keyword>
<dbReference type="GO" id="GO:0070402">
    <property type="term" value="F:NADPH binding"/>
    <property type="evidence" value="ECO:0007669"/>
    <property type="project" value="InterPro"/>
</dbReference>